<dbReference type="InterPro" id="IPR041427">
    <property type="entry name" value="AbiJ-NTD3"/>
</dbReference>
<dbReference type="Proteomes" id="UP001620460">
    <property type="component" value="Unassembled WGS sequence"/>
</dbReference>
<protein>
    <recommendedName>
        <fullName evidence="1">AbiJ-NTD3 domain-containing protein</fullName>
    </recommendedName>
</protein>
<accession>A0ABW8JPF5</accession>
<feature type="domain" description="AbiJ-NTD3" evidence="1">
    <location>
        <begin position="93"/>
        <end position="259"/>
    </location>
</feature>
<dbReference type="RefSeq" id="WP_404630110.1">
    <property type="nucleotide sequence ID" value="NZ_JADIKM010000001.1"/>
</dbReference>
<keyword evidence="3" id="KW-1185">Reference proteome</keyword>
<reference evidence="2 3" key="1">
    <citation type="submission" date="2020-10" db="EMBL/GenBank/DDBJ databases">
        <title>Phylogeny of dyella-like bacteria.</title>
        <authorList>
            <person name="Fu J."/>
        </authorList>
    </citation>
    <scope>NUCLEOTIDE SEQUENCE [LARGE SCALE GENOMIC DNA]</scope>
    <source>
        <strain evidence="2 3">Gsoil3046</strain>
    </source>
</reference>
<comment type="caution">
    <text evidence="2">The sequence shown here is derived from an EMBL/GenBank/DDBJ whole genome shotgun (WGS) entry which is preliminary data.</text>
</comment>
<dbReference type="Pfam" id="PF18860">
    <property type="entry name" value="AbiJ_NTD3"/>
    <property type="match status" value="1"/>
</dbReference>
<evidence type="ECO:0000259" key="1">
    <source>
        <dbReference type="Pfam" id="PF18860"/>
    </source>
</evidence>
<name>A0ABW8JPF5_9GAMM</name>
<sequence length="454" mass="51441">MDLEALRRHVSGLVFRIGVGESHTKIGVFCEKLHLPTPDPAGSKRERMEACVSAIEDGQLADVAKRLLQSFSITTAERNALQDALWSYEGFPEITKRCRRDVARALASDELFSDARRLLKLLDELWVLGDDLLSEMLGLTTKTLRSEIDQHFFRNPDWSTEELFDQLGAFEASDRRFALFLEGLVSGEVNPDEHAQRRLVSLINDALRKEGAELWETGSRDGYPCFALGSSGLRSRARPKNLIFASHVKPDLRLSDAIDNEVEILSGADKVLVYDRSIGWDGLRWRDLQQWWAETQEISDDAKAKVSLYRRLLDSLPQTSPPQCTLFDAYHRAFGPAIPDLPALLPEVWLHWDPKTVAARGKDALLHSRMDFLLLFPHGVRIVIEVDGKQHYADTQGHADPQRYARMMAADRELRLSGYEVYRFGAAELMKEDAADVVKAFFVALFKRHPITTI</sequence>
<evidence type="ECO:0000313" key="3">
    <source>
        <dbReference type="Proteomes" id="UP001620460"/>
    </source>
</evidence>
<gene>
    <name evidence="2" type="ORF">ISP17_03410</name>
</gene>
<evidence type="ECO:0000313" key="2">
    <source>
        <dbReference type="EMBL" id="MFK2902997.1"/>
    </source>
</evidence>
<proteinExistence type="predicted"/>
<dbReference type="EMBL" id="JADIKM010000001">
    <property type="protein sequence ID" value="MFK2902997.1"/>
    <property type="molecule type" value="Genomic_DNA"/>
</dbReference>
<organism evidence="2 3">
    <name type="scientific">Dyella ginsengisoli</name>
    <dbReference type="NCBI Taxonomy" id="363848"/>
    <lineage>
        <taxon>Bacteria</taxon>
        <taxon>Pseudomonadati</taxon>
        <taxon>Pseudomonadota</taxon>
        <taxon>Gammaproteobacteria</taxon>
        <taxon>Lysobacterales</taxon>
        <taxon>Rhodanobacteraceae</taxon>
        <taxon>Dyella</taxon>
    </lineage>
</organism>